<dbReference type="EMBL" id="GG738931">
    <property type="protein sequence ID" value="EFC36397.1"/>
    <property type="molecule type" value="Genomic_DNA"/>
</dbReference>
<reference evidence="1 2" key="1">
    <citation type="journal article" date="2010" name="Cell">
        <title>The genome of Naegleria gruberi illuminates early eukaryotic versatility.</title>
        <authorList>
            <person name="Fritz-Laylin L.K."/>
            <person name="Prochnik S.E."/>
            <person name="Ginger M.L."/>
            <person name="Dacks J.B."/>
            <person name="Carpenter M.L."/>
            <person name="Field M.C."/>
            <person name="Kuo A."/>
            <person name="Paredez A."/>
            <person name="Chapman J."/>
            <person name="Pham J."/>
            <person name="Shu S."/>
            <person name="Neupane R."/>
            <person name="Cipriano M."/>
            <person name="Mancuso J."/>
            <person name="Tu H."/>
            <person name="Salamov A."/>
            <person name="Lindquist E."/>
            <person name="Shapiro H."/>
            <person name="Lucas S."/>
            <person name="Grigoriev I.V."/>
            <person name="Cande W.Z."/>
            <person name="Fulton C."/>
            <person name="Rokhsar D.S."/>
            <person name="Dawson S.C."/>
        </authorList>
    </citation>
    <scope>NUCLEOTIDE SEQUENCE [LARGE SCALE GENOMIC DNA]</scope>
    <source>
        <strain evidence="1 2">NEG-M</strain>
    </source>
</reference>
<dbReference type="Gene3D" id="3.80.10.10">
    <property type="entry name" value="Ribonuclease Inhibitor"/>
    <property type="match status" value="2"/>
</dbReference>
<dbReference type="KEGG" id="ngr:NAEGRDRAFT_75907"/>
<dbReference type="InterPro" id="IPR032675">
    <property type="entry name" value="LRR_dom_sf"/>
</dbReference>
<dbReference type="VEuPathDB" id="AmoebaDB:NAEGRDRAFT_75907"/>
<dbReference type="GeneID" id="8862285"/>
<dbReference type="SUPFAM" id="SSF52047">
    <property type="entry name" value="RNI-like"/>
    <property type="match status" value="1"/>
</dbReference>
<evidence type="ECO:0000313" key="1">
    <source>
        <dbReference type="EMBL" id="EFC36397.1"/>
    </source>
</evidence>
<protein>
    <submittedName>
        <fullName evidence="1">Predicted protein</fullName>
    </submittedName>
</protein>
<name>D2W3D5_NAEGR</name>
<dbReference type="Proteomes" id="UP000006671">
    <property type="component" value="Unassembled WGS sequence"/>
</dbReference>
<accession>D2W3D5</accession>
<keyword evidence="2" id="KW-1185">Reference proteome</keyword>
<dbReference type="InParanoid" id="D2W3D5"/>
<gene>
    <name evidence="1" type="ORF">NAEGRDRAFT_75907</name>
</gene>
<sequence>MKQLTHLKINNFGNDDEEKDIIGIDLFIEDKVNLEYLEMEGYRFKQTNFLTNGNLKNLTFLDVNNSSMKNQDFANLIVSPNLPKLTTLKANNLYHDETVATFPPNSQSSVTYLDIRYCELVLFPSLLDHCPKLKKLKVLPGGEDEYISLKELLNMMKSPSLSNLEYLDITCCGETVEIIFTSPIYSNLQELRLELHESSNQTLDISLVSKCTTLVNLKTLDLWRTEYLAELEEEIKRNPTFSKVKNLKVPKPKNLKKCGKSFGRSY</sequence>
<dbReference type="RefSeq" id="XP_002669141.1">
    <property type="nucleotide sequence ID" value="XM_002669095.1"/>
</dbReference>
<organism evidence="2">
    <name type="scientific">Naegleria gruberi</name>
    <name type="common">Amoeba</name>
    <dbReference type="NCBI Taxonomy" id="5762"/>
    <lineage>
        <taxon>Eukaryota</taxon>
        <taxon>Discoba</taxon>
        <taxon>Heterolobosea</taxon>
        <taxon>Tetramitia</taxon>
        <taxon>Eutetramitia</taxon>
        <taxon>Vahlkampfiidae</taxon>
        <taxon>Naegleria</taxon>
    </lineage>
</organism>
<proteinExistence type="predicted"/>
<dbReference type="AlphaFoldDB" id="D2W3D5"/>
<evidence type="ECO:0000313" key="2">
    <source>
        <dbReference type="Proteomes" id="UP000006671"/>
    </source>
</evidence>